<dbReference type="EMBL" id="VMNK01000017">
    <property type="protein sequence ID" value="TVO52310.1"/>
    <property type="molecule type" value="Genomic_DNA"/>
</dbReference>
<dbReference type="CDD" id="cd06661">
    <property type="entry name" value="GGCT_like"/>
    <property type="match status" value="1"/>
</dbReference>
<evidence type="ECO:0000259" key="3">
    <source>
        <dbReference type="Pfam" id="PF06094"/>
    </source>
</evidence>
<organism evidence="4 5">
    <name type="scientific">Denitromonas halophila</name>
    <dbReference type="NCBI Taxonomy" id="1629404"/>
    <lineage>
        <taxon>Bacteria</taxon>
        <taxon>Pseudomonadati</taxon>
        <taxon>Pseudomonadota</taxon>
        <taxon>Betaproteobacteria</taxon>
        <taxon>Rhodocyclales</taxon>
        <taxon>Zoogloeaceae</taxon>
        <taxon>Denitromonas</taxon>
    </lineage>
</organism>
<comment type="caution">
    <text evidence="4">The sequence shown here is derived from an EMBL/GenBank/DDBJ whole genome shotgun (WGS) entry which is preliminary data.</text>
</comment>
<sequence length="142" mass="16021">MTPPTACFTYGSLMCDDIFRAVTGQSCPAEPARLNGYRRHPVRGEDYPGIRPAGDSSVDGVLYHLRDATALARLDAFEGAQYQREAVEALTRDGITIIAWAFIFHPAHAHRLAPGDWDAEHFMRHNKAHFLRRHFPTDRSDM</sequence>
<dbReference type="InterPro" id="IPR013024">
    <property type="entry name" value="GGCT-like"/>
</dbReference>
<gene>
    <name evidence="4" type="ORF">FHP91_17940</name>
</gene>
<accession>A0A557QHE9</accession>
<evidence type="ECO:0000313" key="5">
    <source>
        <dbReference type="Proteomes" id="UP000319502"/>
    </source>
</evidence>
<dbReference type="GO" id="GO:0016740">
    <property type="term" value="F:transferase activity"/>
    <property type="evidence" value="ECO:0007669"/>
    <property type="project" value="UniProtKB-KW"/>
</dbReference>
<dbReference type="InterPro" id="IPR036568">
    <property type="entry name" value="GGCT-like_sf"/>
</dbReference>
<dbReference type="AlphaFoldDB" id="A0A557QHE9"/>
<proteinExistence type="predicted"/>
<feature type="domain" description="Gamma-glutamylcyclotransferase AIG2-like" evidence="3">
    <location>
        <begin position="7"/>
        <end position="118"/>
    </location>
</feature>
<dbReference type="Pfam" id="PF06094">
    <property type="entry name" value="GGACT"/>
    <property type="match status" value="1"/>
</dbReference>
<dbReference type="PANTHER" id="PTHR31544:SF2">
    <property type="entry name" value="AIG2-LIKE PROTEIN D"/>
    <property type="match status" value="1"/>
</dbReference>
<dbReference type="InterPro" id="IPR009288">
    <property type="entry name" value="AIG2-like_dom"/>
</dbReference>
<dbReference type="RefSeq" id="WP_144310880.1">
    <property type="nucleotide sequence ID" value="NZ_VMNK01000017.1"/>
</dbReference>
<keyword evidence="1 4" id="KW-0808">Transferase</keyword>
<keyword evidence="5" id="KW-1185">Reference proteome</keyword>
<protein>
    <recommendedName>
        <fullName evidence="2">Putative gamma-glutamylcyclotransferase</fullName>
    </recommendedName>
</protein>
<dbReference type="Proteomes" id="UP000319502">
    <property type="component" value="Unassembled WGS sequence"/>
</dbReference>
<reference evidence="4 5" key="1">
    <citation type="submission" date="2019-07" db="EMBL/GenBank/DDBJ databases">
        <title>The pathways for chlorine oxyanion respiration interact through the shared metabolite chlorate.</title>
        <authorList>
            <person name="Barnum T.P."/>
            <person name="Cheng Y."/>
            <person name="Hill K.A."/>
            <person name="Lucas L.N."/>
            <person name="Carlson H.K."/>
            <person name="Coates J.D."/>
        </authorList>
    </citation>
    <scope>NUCLEOTIDE SEQUENCE [LARGE SCALE GENOMIC DNA]</scope>
    <source>
        <strain evidence="4 5">SFB-3</strain>
    </source>
</reference>
<evidence type="ECO:0000313" key="4">
    <source>
        <dbReference type="EMBL" id="TVO52310.1"/>
    </source>
</evidence>
<dbReference type="SUPFAM" id="SSF110857">
    <property type="entry name" value="Gamma-glutamyl cyclotransferase-like"/>
    <property type="match status" value="1"/>
</dbReference>
<name>A0A557QHE9_9RHOO</name>
<evidence type="ECO:0000256" key="1">
    <source>
        <dbReference type="ARBA" id="ARBA00022679"/>
    </source>
</evidence>
<evidence type="ECO:0000256" key="2">
    <source>
        <dbReference type="ARBA" id="ARBA00030602"/>
    </source>
</evidence>
<dbReference type="PANTHER" id="PTHR31544">
    <property type="entry name" value="AIG2-LIKE PROTEIN D"/>
    <property type="match status" value="1"/>
</dbReference>
<dbReference type="OrthoDB" id="279154at2"/>
<dbReference type="InterPro" id="IPR045038">
    <property type="entry name" value="AIG2-like"/>
</dbReference>
<dbReference type="Gene3D" id="3.10.490.10">
    <property type="entry name" value="Gamma-glutamyl cyclotransferase-like"/>
    <property type="match status" value="1"/>
</dbReference>